<dbReference type="RefSeq" id="WP_089372807.1">
    <property type="nucleotide sequence ID" value="NZ_BMEP01000005.1"/>
</dbReference>
<keyword evidence="4" id="KW-1185">Reference proteome</keyword>
<protein>
    <submittedName>
        <fullName evidence="3">Short C-terminal domain-containing protein</fullName>
    </submittedName>
</protein>
<evidence type="ECO:0000259" key="2">
    <source>
        <dbReference type="Pfam" id="PF09851"/>
    </source>
</evidence>
<gene>
    <name evidence="3" type="ORF">SAMN06265376_106194</name>
</gene>
<feature type="domain" description="SHOCT" evidence="2">
    <location>
        <begin position="166"/>
        <end position="193"/>
    </location>
</feature>
<name>A0A239BHD7_9FLAO</name>
<dbReference type="OrthoDB" id="1445444at2"/>
<feature type="chain" id="PRO_5013144989" evidence="1">
    <location>
        <begin position="23"/>
        <end position="196"/>
    </location>
</feature>
<evidence type="ECO:0000313" key="4">
    <source>
        <dbReference type="Proteomes" id="UP000198379"/>
    </source>
</evidence>
<dbReference type="Proteomes" id="UP000198379">
    <property type="component" value="Unassembled WGS sequence"/>
</dbReference>
<accession>A0A239BHD7</accession>
<dbReference type="InterPro" id="IPR018649">
    <property type="entry name" value="SHOCT"/>
</dbReference>
<evidence type="ECO:0000313" key="3">
    <source>
        <dbReference type="EMBL" id="SNS07577.1"/>
    </source>
</evidence>
<dbReference type="AlphaFoldDB" id="A0A239BHD7"/>
<dbReference type="EMBL" id="FZNY01000006">
    <property type="protein sequence ID" value="SNS07577.1"/>
    <property type="molecule type" value="Genomic_DNA"/>
</dbReference>
<sequence>MKKLLILILCLCSLASYSQSDALIEYRKEKAEKKRQRELSGDTLKSGRVKVYKASNGITYKVGEFYELNEGSDTNGKFVHANIGGWGISTNAEANRLGASNRNLRFKLKKIRVYNGRNFRGVIFTIGGGNITNYTLNIEGAISTCEILPCTPKEPSVIVNQTDKYDQLAKIKKLYDEGVLTKEEYEAEKKKILNKN</sequence>
<dbReference type="Pfam" id="PF09851">
    <property type="entry name" value="SHOCT"/>
    <property type="match status" value="1"/>
</dbReference>
<evidence type="ECO:0000256" key="1">
    <source>
        <dbReference type="SAM" id="SignalP"/>
    </source>
</evidence>
<reference evidence="3 4" key="1">
    <citation type="submission" date="2017-06" db="EMBL/GenBank/DDBJ databases">
        <authorList>
            <person name="Kim H.J."/>
            <person name="Triplett B.A."/>
        </authorList>
    </citation>
    <scope>NUCLEOTIDE SEQUENCE [LARGE SCALE GENOMIC DNA]</scope>
    <source>
        <strain evidence="3 4">DSM 25597</strain>
    </source>
</reference>
<keyword evidence="1" id="KW-0732">Signal</keyword>
<organism evidence="3 4">
    <name type="scientific">Dokdonia pacifica</name>
    <dbReference type="NCBI Taxonomy" id="1627892"/>
    <lineage>
        <taxon>Bacteria</taxon>
        <taxon>Pseudomonadati</taxon>
        <taxon>Bacteroidota</taxon>
        <taxon>Flavobacteriia</taxon>
        <taxon>Flavobacteriales</taxon>
        <taxon>Flavobacteriaceae</taxon>
        <taxon>Dokdonia</taxon>
    </lineage>
</organism>
<feature type="signal peptide" evidence="1">
    <location>
        <begin position="1"/>
        <end position="22"/>
    </location>
</feature>
<proteinExistence type="predicted"/>